<reference evidence="2 3" key="1">
    <citation type="submission" date="2019-01" db="EMBL/GenBank/DDBJ databases">
        <title>PMF-metabolizing Aryl O-demethylase.</title>
        <authorList>
            <person name="Kim M."/>
        </authorList>
    </citation>
    <scope>NUCLEOTIDE SEQUENCE [LARGE SCALE GENOMIC DNA]</scope>
    <source>
        <strain evidence="2 3">PMF1</strain>
    </source>
</reference>
<dbReference type="AlphaFoldDB" id="A0A4P6LUC2"/>
<sequence>MRQLFLIFDIEKKLGLDMKIKIIVFRGKIRCGYCNMCMKAKMNVKNKRIYCKTPGRISDTKCYKGSYFLEDLKDLLIKLIRQQALIADDTIRKMKALNKTLNIPRMKKQDAGNEEKIRQSKFEKMELYEQYASEVLSKNAYIREREKIVSKLSKYLQKRDEWKKKILEAEEKKKKAEDSQLKNFSKYAQLEDLTFEIVQELVSMIYFYDPGHIEVVWNWDDEFIKSVVEEEHS</sequence>
<keyword evidence="1" id="KW-0175">Coiled coil</keyword>
<protein>
    <recommendedName>
        <fullName evidence="4">Recombinase zinc beta ribbon domain-containing protein</fullName>
    </recommendedName>
</protein>
<evidence type="ECO:0000256" key="1">
    <source>
        <dbReference type="SAM" id="Coils"/>
    </source>
</evidence>
<organism evidence="2 3">
    <name type="scientific">Blautia producta</name>
    <dbReference type="NCBI Taxonomy" id="33035"/>
    <lineage>
        <taxon>Bacteria</taxon>
        <taxon>Bacillati</taxon>
        <taxon>Bacillota</taxon>
        <taxon>Clostridia</taxon>
        <taxon>Lachnospirales</taxon>
        <taxon>Lachnospiraceae</taxon>
        <taxon>Blautia</taxon>
    </lineage>
</organism>
<gene>
    <name evidence="2" type="ORF">PMF13cell1_01467</name>
</gene>
<dbReference type="KEGG" id="bpro:PMF13cell1_01467"/>
<dbReference type="Proteomes" id="UP000289794">
    <property type="component" value="Chromosome"/>
</dbReference>
<proteinExistence type="predicted"/>
<evidence type="ECO:0000313" key="3">
    <source>
        <dbReference type="Proteomes" id="UP000289794"/>
    </source>
</evidence>
<feature type="coiled-coil region" evidence="1">
    <location>
        <begin position="152"/>
        <end position="179"/>
    </location>
</feature>
<evidence type="ECO:0000313" key="2">
    <source>
        <dbReference type="EMBL" id="QBE95941.1"/>
    </source>
</evidence>
<name>A0A4P6LUC2_9FIRM</name>
<evidence type="ECO:0008006" key="4">
    <source>
        <dbReference type="Google" id="ProtNLM"/>
    </source>
</evidence>
<dbReference type="EMBL" id="CP035945">
    <property type="protein sequence ID" value="QBE95941.1"/>
    <property type="molecule type" value="Genomic_DNA"/>
</dbReference>
<accession>A0A4P6LUC2</accession>